<name>A0A422NY44_9TRYP</name>
<protein>
    <recommendedName>
        <fullName evidence="1">Trypanosoma Tc-38 (p38) protein domain-containing protein</fullName>
    </recommendedName>
</protein>
<gene>
    <name evidence="2" type="ORF">Tco025E_06811</name>
</gene>
<dbReference type="AlphaFoldDB" id="A0A422NY44"/>
<evidence type="ECO:0000259" key="1">
    <source>
        <dbReference type="Pfam" id="PF20054"/>
    </source>
</evidence>
<dbReference type="RefSeq" id="XP_029226208.1">
    <property type="nucleotide sequence ID" value="XM_029373679.1"/>
</dbReference>
<accession>A0A422NY44</accession>
<proteinExistence type="predicted"/>
<sequence>MATPRRRAPRLFTGAVFTEEVSHGLLTFARRHGLTSDVWVPKRLVEKMKLGVALLPNAILCDVSLMPGCGATDVKGIGFESVLVNAAHTTDAAFFENYQRGIKSGVGRALPLTQTGAPKRELHVASIVLDGSRQRFKSPYWLRHWKKNRQWVNAEETPFPGRYNPTDCTSYVPHTFTNQLFPLAVAQLMRRKASRHGYISRTWLTASEGEAHGTRIDANRMRDGPPIFVSHFSGHGQVQAVEYFCSDQFEDFTVFPTQREIDLAASGVFVGAEKMRGYPLLASLAAESAAAVRHQRMAEEMAKLSDPVLFGATPGLTACLLGSEFKESLRKFSLLRGFSHPYFLLHTPQTAKLLRLKPQEQGIVCNLTLFFKVPFSQAKCLCFFNMEQFEEPAVVEEMIMRTPTFFFIQIPLSGVALVECARAQCANRVYSQMWVPARALDYLAGVWELSPTAVSVPSDEASLAFCPKMYNTSDMRIPSEALTWWPSYRPHDLQGTLYLGEVKMLLSLRAWEEGYTSPLWVTQAVLTRLGMRRRRQTRRKRFLTGKPFEKPPSVLVGEDEYINVEAVQSPDGLLARLSSAGSESNMLPKGV</sequence>
<dbReference type="OrthoDB" id="259667at2759"/>
<feature type="domain" description="Trypanosoma Tc-38 (p38) protein" evidence="1">
    <location>
        <begin position="12"/>
        <end position="93"/>
    </location>
</feature>
<evidence type="ECO:0000313" key="3">
    <source>
        <dbReference type="Proteomes" id="UP000284403"/>
    </source>
</evidence>
<dbReference type="Pfam" id="PF20054">
    <property type="entry name" value="Tc-38"/>
    <property type="match status" value="1"/>
</dbReference>
<dbReference type="Proteomes" id="UP000284403">
    <property type="component" value="Unassembled WGS sequence"/>
</dbReference>
<organism evidence="2 3">
    <name type="scientific">Trypanosoma conorhini</name>
    <dbReference type="NCBI Taxonomy" id="83891"/>
    <lineage>
        <taxon>Eukaryota</taxon>
        <taxon>Discoba</taxon>
        <taxon>Euglenozoa</taxon>
        <taxon>Kinetoplastea</taxon>
        <taxon>Metakinetoplastina</taxon>
        <taxon>Trypanosomatida</taxon>
        <taxon>Trypanosomatidae</taxon>
        <taxon>Trypanosoma</taxon>
    </lineage>
</organism>
<dbReference type="InterPro" id="IPR045399">
    <property type="entry name" value="Tc-38"/>
</dbReference>
<keyword evidence="3" id="KW-1185">Reference proteome</keyword>
<reference evidence="2 3" key="1">
    <citation type="journal article" date="2018" name="BMC Genomics">
        <title>Genomic comparison of Trypanosoma conorhini and Trypanosoma rangeli to Trypanosoma cruzi strains of high and low virulence.</title>
        <authorList>
            <person name="Bradwell K.R."/>
            <person name="Koparde V.N."/>
            <person name="Matveyev A.V."/>
            <person name="Serrano M.G."/>
            <person name="Alves J.M."/>
            <person name="Parikh H."/>
            <person name="Huang B."/>
            <person name="Lee V."/>
            <person name="Espinosa-Alvarez O."/>
            <person name="Ortiz P.A."/>
            <person name="Costa-Martins A.G."/>
            <person name="Teixeira M.M."/>
            <person name="Buck G.A."/>
        </authorList>
    </citation>
    <scope>NUCLEOTIDE SEQUENCE [LARGE SCALE GENOMIC DNA]</scope>
    <source>
        <strain evidence="2 3">025E</strain>
    </source>
</reference>
<evidence type="ECO:0000313" key="2">
    <source>
        <dbReference type="EMBL" id="RNF10365.1"/>
    </source>
</evidence>
<comment type="caution">
    <text evidence="2">The sequence shown here is derived from an EMBL/GenBank/DDBJ whole genome shotgun (WGS) entry which is preliminary data.</text>
</comment>
<dbReference type="GeneID" id="40320422"/>
<dbReference type="EMBL" id="MKKU01000484">
    <property type="protein sequence ID" value="RNF10365.1"/>
    <property type="molecule type" value="Genomic_DNA"/>
</dbReference>